<dbReference type="EMBL" id="HACG01045315">
    <property type="protein sequence ID" value="CEK92180.1"/>
    <property type="molecule type" value="Transcribed_RNA"/>
</dbReference>
<proteinExistence type="predicted"/>
<gene>
    <name evidence="1" type="primary">ORF186935</name>
</gene>
<name>A0A0B7BJ39_9EUPU</name>
<evidence type="ECO:0000313" key="1">
    <source>
        <dbReference type="EMBL" id="CEK92180.1"/>
    </source>
</evidence>
<sequence length="73" mass="8212">MRAVLQFQSYLSFRFPSKESEFPVVQQLTLCTESLMAQAGIKLQNFIGTLSLDQHLINFAIGDLTFSLVNGTR</sequence>
<organism evidence="1">
    <name type="scientific">Arion vulgaris</name>
    <dbReference type="NCBI Taxonomy" id="1028688"/>
    <lineage>
        <taxon>Eukaryota</taxon>
        <taxon>Metazoa</taxon>
        <taxon>Spiralia</taxon>
        <taxon>Lophotrochozoa</taxon>
        <taxon>Mollusca</taxon>
        <taxon>Gastropoda</taxon>
        <taxon>Heterobranchia</taxon>
        <taxon>Euthyneura</taxon>
        <taxon>Panpulmonata</taxon>
        <taxon>Eupulmonata</taxon>
        <taxon>Stylommatophora</taxon>
        <taxon>Helicina</taxon>
        <taxon>Arionoidea</taxon>
        <taxon>Arionidae</taxon>
        <taxon>Arion</taxon>
    </lineage>
</organism>
<protein>
    <submittedName>
        <fullName evidence="1">Uncharacterized protein</fullName>
    </submittedName>
</protein>
<dbReference type="AlphaFoldDB" id="A0A0B7BJ39"/>
<accession>A0A0B7BJ39</accession>
<reference evidence="1" key="1">
    <citation type="submission" date="2014-12" db="EMBL/GenBank/DDBJ databases">
        <title>Insight into the proteome of Arion vulgaris.</title>
        <authorList>
            <person name="Aradska J."/>
            <person name="Bulat T."/>
            <person name="Smidak R."/>
            <person name="Sarate P."/>
            <person name="Gangsoo J."/>
            <person name="Sialana F."/>
            <person name="Bilban M."/>
            <person name="Lubec G."/>
        </authorList>
    </citation>
    <scope>NUCLEOTIDE SEQUENCE</scope>
    <source>
        <tissue evidence="1">Skin</tissue>
    </source>
</reference>